<reference evidence="2" key="1">
    <citation type="submission" date="2021-01" db="EMBL/GenBank/DDBJ databases">
        <authorList>
            <person name="Corre E."/>
            <person name="Pelletier E."/>
            <person name="Niang G."/>
            <person name="Scheremetjew M."/>
            <person name="Finn R."/>
            <person name="Kale V."/>
            <person name="Holt S."/>
            <person name="Cochrane G."/>
            <person name="Meng A."/>
            <person name="Brown T."/>
            <person name="Cohen L."/>
        </authorList>
    </citation>
    <scope>NUCLEOTIDE SEQUENCE</scope>
    <source>
        <strain evidence="2">CCMP1205</strain>
    </source>
</reference>
<feature type="transmembrane region" description="Helical" evidence="1">
    <location>
        <begin position="6"/>
        <end position="31"/>
    </location>
</feature>
<dbReference type="EMBL" id="HBHL01011270">
    <property type="protein sequence ID" value="CAD9718580.1"/>
    <property type="molecule type" value="Transcribed_RNA"/>
</dbReference>
<sequence length="117" mass="13180">MRGLTIRINVLGVFETTIFQMFNALFLTVYAPSDRRRYSKERIFCHCSSPIVSIMCCVCFSVKDRISSSSEVFCKDFPDSLKMSLPRRSTLLSLILHVGSKMPFSITGKSKAVEVVA</sequence>
<keyword evidence="1" id="KW-1133">Transmembrane helix</keyword>
<proteinExistence type="predicted"/>
<keyword evidence="1" id="KW-0472">Membrane</keyword>
<evidence type="ECO:0000313" key="2">
    <source>
        <dbReference type="EMBL" id="CAD9718580.1"/>
    </source>
</evidence>
<name>A0A7S2X1H2_9CHLO</name>
<dbReference type="AlphaFoldDB" id="A0A7S2X1H2"/>
<organism evidence="2">
    <name type="scientific">Chloropicon primus</name>
    <dbReference type="NCBI Taxonomy" id="1764295"/>
    <lineage>
        <taxon>Eukaryota</taxon>
        <taxon>Viridiplantae</taxon>
        <taxon>Chlorophyta</taxon>
        <taxon>Chloropicophyceae</taxon>
        <taxon>Chloropicales</taxon>
        <taxon>Chloropicaceae</taxon>
        <taxon>Chloropicon</taxon>
    </lineage>
</organism>
<protein>
    <submittedName>
        <fullName evidence="2">Uncharacterized protein</fullName>
    </submittedName>
</protein>
<keyword evidence="1" id="KW-0812">Transmembrane</keyword>
<accession>A0A7S2X1H2</accession>
<gene>
    <name evidence="2" type="ORF">CPRI1469_LOCUS7446</name>
</gene>
<evidence type="ECO:0000256" key="1">
    <source>
        <dbReference type="SAM" id="Phobius"/>
    </source>
</evidence>